<gene>
    <name evidence="1" type="ORF">SAMN06265174_101546</name>
</gene>
<protein>
    <recommendedName>
        <fullName evidence="3">Phage integrase family protein</fullName>
    </recommendedName>
</protein>
<name>A0ABY1MX49_9ACTN</name>
<organism evidence="1 2">
    <name type="scientific">Dietzia kunjamensis subsp. schimae</name>
    <dbReference type="NCBI Taxonomy" id="498198"/>
    <lineage>
        <taxon>Bacteria</taxon>
        <taxon>Bacillati</taxon>
        <taxon>Actinomycetota</taxon>
        <taxon>Actinomycetes</taxon>
        <taxon>Mycobacteriales</taxon>
        <taxon>Dietziaceae</taxon>
        <taxon>Dietzia</taxon>
    </lineage>
</organism>
<evidence type="ECO:0000313" key="1">
    <source>
        <dbReference type="EMBL" id="SMO42447.1"/>
    </source>
</evidence>
<sequence length="582" mass="65073">MRCEAVNDGLRVTPSRGRPYELDFTSVDVGPNLRKALMERFIDMAGPSGSWGTKATTGRALTAVRAFFSDLGVVNASDLTGVMYRERLMLWTNYTRYRRHRILRVILPTLPGISAECAHVIESTTAPRPEPQASDDALTDEEIELLRLTCVNNVRDALTRVKHGWDVVDAYQRGEYDDRHPDYEYAQFLDEVARTGDVADRSPGSPSKRRVPPSVYRRLYPNSRTNNRTLFPLWENLYPTPAEVAAALLALIITCGWNLGTALTLGVSDVNRVDARDGSEPLHLRVRLTKPRRGVVSEWTETYTDNGPRSKARLIQMILELTDGARRTLQEVGYPTDAVLVSRSGQVNAIGRNARPVPLTVLVDANTHTIARYLRAWRGEHPELDFATPIRLRSYFATQVHPQGHSLNTNIDYNLNDPTVKKAVQPVIATVLQDHFHAVQARVVNGAPTVDDLPTDFRGVLEDVNSGARDTVASACVDHEHAPDTHEPCRASFLTCFACTNAVVLKRHLPRVVALHDHLEGLRAVTPAHLWDSRFAAHHARIASLLVPNRHFSNSDLLAARADVTDTDRDQVNRLMNRTWDT</sequence>
<evidence type="ECO:0000313" key="2">
    <source>
        <dbReference type="Proteomes" id="UP000315460"/>
    </source>
</evidence>
<keyword evidence="2" id="KW-1185">Reference proteome</keyword>
<proteinExistence type="predicted"/>
<accession>A0ABY1MX49</accession>
<evidence type="ECO:0008006" key="3">
    <source>
        <dbReference type="Google" id="ProtNLM"/>
    </source>
</evidence>
<reference evidence="1 2" key="1">
    <citation type="submission" date="2017-05" db="EMBL/GenBank/DDBJ databases">
        <authorList>
            <person name="Varghese N."/>
            <person name="Submissions S."/>
        </authorList>
    </citation>
    <scope>NUCLEOTIDE SEQUENCE [LARGE SCALE GENOMIC DNA]</scope>
    <source>
        <strain evidence="1 2">DSM 45139</strain>
    </source>
</reference>
<dbReference type="EMBL" id="FXTG01000001">
    <property type="protein sequence ID" value="SMO42447.1"/>
    <property type="molecule type" value="Genomic_DNA"/>
</dbReference>
<dbReference type="Proteomes" id="UP000315460">
    <property type="component" value="Unassembled WGS sequence"/>
</dbReference>
<comment type="caution">
    <text evidence="1">The sequence shown here is derived from an EMBL/GenBank/DDBJ whole genome shotgun (WGS) entry which is preliminary data.</text>
</comment>